<dbReference type="AlphaFoldDB" id="A0A1C0AGT1"/>
<feature type="domain" description="M23ase beta-sheet core" evidence="1">
    <location>
        <begin position="382"/>
        <end position="476"/>
    </location>
</feature>
<keyword evidence="4" id="KW-1185">Reference proteome</keyword>
<dbReference type="Proteomes" id="UP000093501">
    <property type="component" value="Unassembled WGS sequence"/>
</dbReference>
<sequence length="487" mass="50846">MLKALIAIGAALTLPLAPVIVFAGALAGPQNQTQSVSATCAGWAGETPTSVELDPGQMNSAAIIYAAALDTGVGAAGAVVGIATAMQESALGAHPAAQTPNSDGDVGLFQQRSLVGWYADGTTQHENLQILADDAYQARTFYLGHTTLTGWHIPGLADIDGWQHLSVAQAAQKVQVSAYPDAYAKHEGLARTLVALFAGQPAGLVNCGTLDGDLDCAPTGMPSEQGQTPDALRVMRCIHQRWPQIRSLLGVRPGDPKDHGSGRAVDVMIPNYFSPAGIALGAEVAEWARTNATALGVTYVIWREHLWSVARADEGWRRCGRTASCYTGPDPSAAHLDHVHISVHGNQGTGTTNIGSGAVVLPVDQYRLTSRFGDTGPRWKKAHTGLDFAAPTGTPIKAVTDGTITRTGPAGAYGNLTTLTTADGTVIYYAHQSTITVTVGRRVSAGTVIGKVGATGNVTGPHLHLEVRVGGIPADPDRWFRTRGITP</sequence>
<dbReference type="GO" id="GO:0004222">
    <property type="term" value="F:metalloendopeptidase activity"/>
    <property type="evidence" value="ECO:0007669"/>
    <property type="project" value="TreeGrafter"/>
</dbReference>
<dbReference type="EMBL" id="MBQD01000027">
    <property type="protein sequence ID" value="OCL30901.1"/>
    <property type="molecule type" value="Genomic_DNA"/>
</dbReference>
<reference evidence="4" key="1">
    <citation type="submission" date="2016-07" db="EMBL/GenBank/DDBJ databases">
        <authorList>
            <person name="Florea S."/>
            <person name="Webb J.S."/>
            <person name="Jaromczyk J."/>
            <person name="Schardl C.L."/>
        </authorList>
    </citation>
    <scope>NUCLEOTIDE SEQUENCE [LARGE SCALE GENOMIC DNA]</scope>
    <source>
        <strain evidence="4">IPBSL-7</strain>
    </source>
</reference>
<name>A0A1C0AGT1_9ACTN</name>
<proteinExistence type="predicted"/>
<dbReference type="InterPro" id="IPR050570">
    <property type="entry name" value="Cell_wall_metabolism_enzyme"/>
</dbReference>
<accession>A0A1C0AGT1</accession>
<dbReference type="RefSeq" id="WP_068752826.1">
    <property type="nucleotide sequence ID" value="NZ_MBQD01000027.1"/>
</dbReference>
<dbReference type="Gene3D" id="2.70.70.10">
    <property type="entry name" value="Glucose Permease (Domain IIA)"/>
    <property type="match status" value="1"/>
</dbReference>
<dbReference type="PANTHER" id="PTHR21666">
    <property type="entry name" value="PEPTIDASE-RELATED"/>
    <property type="match status" value="1"/>
</dbReference>
<comment type="caution">
    <text evidence="3">The sequence shown here is derived from an EMBL/GenBank/DDBJ whole genome shotgun (WGS) entry which is preliminary data.</text>
</comment>
<dbReference type="InterPro" id="IPR058593">
    <property type="entry name" value="ARB_07466-like_C"/>
</dbReference>
<dbReference type="CDD" id="cd12797">
    <property type="entry name" value="M23_peptidase"/>
    <property type="match status" value="1"/>
</dbReference>
<dbReference type="InterPro" id="IPR011055">
    <property type="entry name" value="Dup_hybrid_motif"/>
</dbReference>
<dbReference type="Pfam" id="PF01551">
    <property type="entry name" value="Peptidase_M23"/>
    <property type="match status" value="1"/>
</dbReference>
<dbReference type="InterPro" id="IPR016047">
    <property type="entry name" value="M23ase_b-sheet_dom"/>
</dbReference>
<dbReference type="PANTHER" id="PTHR21666:SF270">
    <property type="entry name" value="MUREIN HYDROLASE ACTIVATOR ENVC"/>
    <property type="match status" value="1"/>
</dbReference>
<dbReference type="Pfam" id="PF26571">
    <property type="entry name" value="VldE"/>
    <property type="match status" value="1"/>
</dbReference>
<gene>
    <name evidence="3" type="ORF">BCR15_10570</name>
</gene>
<evidence type="ECO:0000259" key="2">
    <source>
        <dbReference type="Pfam" id="PF26571"/>
    </source>
</evidence>
<evidence type="ECO:0000259" key="1">
    <source>
        <dbReference type="Pfam" id="PF01551"/>
    </source>
</evidence>
<protein>
    <submittedName>
        <fullName evidence="3">Uncharacterized protein</fullName>
    </submittedName>
</protein>
<dbReference type="SUPFAM" id="SSF51261">
    <property type="entry name" value="Duplicated hybrid motif"/>
    <property type="match status" value="1"/>
</dbReference>
<evidence type="ECO:0000313" key="4">
    <source>
        <dbReference type="Proteomes" id="UP000093501"/>
    </source>
</evidence>
<evidence type="ECO:0000313" key="3">
    <source>
        <dbReference type="EMBL" id="OCL30901.1"/>
    </source>
</evidence>
<organism evidence="3 4">
    <name type="scientific">Tessaracoccus lapidicaptus</name>
    <dbReference type="NCBI Taxonomy" id="1427523"/>
    <lineage>
        <taxon>Bacteria</taxon>
        <taxon>Bacillati</taxon>
        <taxon>Actinomycetota</taxon>
        <taxon>Actinomycetes</taxon>
        <taxon>Propionibacteriales</taxon>
        <taxon>Propionibacteriaceae</taxon>
        <taxon>Tessaracoccus</taxon>
    </lineage>
</organism>
<feature type="domain" description="ARB-07466-like C-terminal" evidence="2">
    <location>
        <begin position="224"/>
        <end position="319"/>
    </location>
</feature>